<sequence length="245" mass="25143">MMLMNKTAVVYGGSGHVGGAVARVFAREGARVFLAGRKLDELEKHAAEIGAAGAAYVDATDRDQVEAHLDAVGPVDVSVNAVSLHGTVMGTPLTELDVSDFLAPVSYGLRAHFVTATASARRMAVAGSGTILTFSTTAARLSAPDQRQHRTGGFGTACAAIEAMTMTLAGEVGPLGVRVVCLRPDAMPETWGAGAEPDPQMQASTALGRMPTLAQVAETAAFVASDRAGAMTRTVVNLSCGSVLD</sequence>
<dbReference type="PANTHER" id="PTHR43669:SF3">
    <property type="entry name" value="ALCOHOL DEHYDROGENASE, PUTATIVE (AFU_ORTHOLOGUE AFUA_3G03445)-RELATED"/>
    <property type="match status" value="1"/>
</dbReference>
<keyword evidence="2" id="KW-0560">Oxidoreductase</keyword>
<evidence type="ECO:0000313" key="4">
    <source>
        <dbReference type="Proteomes" id="UP000598996"/>
    </source>
</evidence>
<dbReference type="Proteomes" id="UP000598996">
    <property type="component" value="Unassembled WGS sequence"/>
</dbReference>
<dbReference type="InterPro" id="IPR036291">
    <property type="entry name" value="NAD(P)-bd_dom_sf"/>
</dbReference>
<gene>
    <name evidence="3" type="ORF">JKJ07_36005</name>
</gene>
<evidence type="ECO:0000313" key="3">
    <source>
        <dbReference type="EMBL" id="MBL7259737.1"/>
    </source>
</evidence>
<dbReference type="PANTHER" id="PTHR43669">
    <property type="entry name" value="5-KETO-D-GLUCONATE 5-REDUCTASE"/>
    <property type="match status" value="1"/>
</dbReference>
<dbReference type="Pfam" id="PF13561">
    <property type="entry name" value="adh_short_C2"/>
    <property type="match status" value="1"/>
</dbReference>
<protein>
    <submittedName>
        <fullName evidence="3">SDR family oxidoreductase</fullName>
    </submittedName>
</protein>
<dbReference type="SUPFAM" id="SSF51735">
    <property type="entry name" value="NAD(P)-binding Rossmann-fold domains"/>
    <property type="match status" value="1"/>
</dbReference>
<dbReference type="CDD" id="cd05233">
    <property type="entry name" value="SDR_c"/>
    <property type="match status" value="1"/>
</dbReference>
<accession>A0ABS1VZ56</accession>
<proteinExistence type="inferred from homology"/>
<dbReference type="InterPro" id="IPR002347">
    <property type="entry name" value="SDR_fam"/>
</dbReference>
<organism evidence="3 4">
    <name type="scientific">Paractinoplanes lichenicola</name>
    <dbReference type="NCBI Taxonomy" id="2802976"/>
    <lineage>
        <taxon>Bacteria</taxon>
        <taxon>Bacillati</taxon>
        <taxon>Actinomycetota</taxon>
        <taxon>Actinomycetes</taxon>
        <taxon>Micromonosporales</taxon>
        <taxon>Micromonosporaceae</taxon>
        <taxon>Paractinoplanes</taxon>
    </lineage>
</organism>
<dbReference type="PRINTS" id="PR00081">
    <property type="entry name" value="GDHRDH"/>
</dbReference>
<evidence type="ECO:0000256" key="1">
    <source>
        <dbReference type="ARBA" id="ARBA00006484"/>
    </source>
</evidence>
<dbReference type="RefSeq" id="WP_202996443.1">
    <property type="nucleotide sequence ID" value="NZ_JAENHO010000012.1"/>
</dbReference>
<comment type="similarity">
    <text evidence="1">Belongs to the short-chain dehydrogenases/reductases (SDR) family.</text>
</comment>
<dbReference type="Gene3D" id="3.40.50.720">
    <property type="entry name" value="NAD(P)-binding Rossmann-like Domain"/>
    <property type="match status" value="1"/>
</dbReference>
<dbReference type="EMBL" id="JAENHO010000012">
    <property type="protein sequence ID" value="MBL7259737.1"/>
    <property type="molecule type" value="Genomic_DNA"/>
</dbReference>
<keyword evidence="4" id="KW-1185">Reference proteome</keyword>
<comment type="caution">
    <text evidence="3">The sequence shown here is derived from an EMBL/GenBank/DDBJ whole genome shotgun (WGS) entry which is preliminary data.</text>
</comment>
<evidence type="ECO:0000256" key="2">
    <source>
        <dbReference type="ARBA" id="ARBA00023002"/>
    </source>
</evidence>
<name>A0ABS1VZ56_9ACTN</name>
<reference evidence="3 4" key="1">
    <citation type="submission" date="2021-01" db="EMBL/GenBank/DDBJ databases">
        <title>Actinoplanes sp. nov. LDG1-01 isolated from lichen.</title>
        <authorList>
            <person name="Saeng-In P."/>
            <person name="Phongsopitanun W."/>
            <person name="Kanchanasin P."/>
            <person name="Yuki M."/>
            <person name="Kudo T."/>
            <person name="Ohkuma M."/>
            <person name="Tanasupawat S."/>
        </authorList>
    </citation>
    <scope>NUCLEOTIDE SEQUENCE [LARGE SCALE GENOMIC DNA]</scope>
    <source>
        <strain evidence="3 4">LDG1-01</strain>
    </source>
</reference>